<keyword evidence="2" id="KW-0472">Membrane</keyword>
<evidence type="ECO:0000259" key="3">
    <source>
        <dbReference type="PROSITE" id="PS51109"/>
    </source>
</evidence>
<organism evidence="4 5">
    <name type="scientific">Paenibacillus cremeus</name>
    <dbReference type="NCBI Taxonomy" id="2163881"/>
    <lineage>
        <taxon>Bacteria</taxon>
        <taxon>Bacillati</taxon>
        <taxon>Bacillota</taxon>
        <taxon>Bacilli</taxon>
        <taxon>Bacillales</taxon>
        <taxon>Paenibacillaceae</taxon>
        <taxon>Paenibacillus</taxon>
    </lineage>
</organism>
<evidence type="ECO:0000256" key="2">
    <source>
        <dbReference type="SAM" id="Phobius"/>
    </source>
</evidence>
<dbReference type="SUPFAM" id="SSF50685">
    <property type="entry name" value="Barwin-like endoglucanases"/>
    <property type="match status" value="1"/>
</dbReference>
<accession>A0A559K3U9</accession>
<keyword evidence="5" id="KW-1185">Reference proteome</keyword>
<dbReference type="PANTHER" id="PTHR39160">
    <property type="entry name" value="CELL WALL-BINDING PROTEIN YOCH"/>
    <property type="match status" value="1"/>
</dbReference>
<dbReference type="RefSeq" id="WP_144853170.1">
    <property type="nucleotide sequence ID" value="NZ_VNJI01000048.1"/>
</dbReference>
<sequence length="369" mass="40628">MGVVSTEQTHVRRSSSMSFALRWKHETLRMISMISLISFAMTFMFLMMLYGTATKRVSVVVDGQEKTFQTRQGVLQRILDEQGIAVGEHDRVSHSLQASVKSGERISIDKAKPIELTADGETKTVYTIGKTVASALDDLHISLGELDKVTPALEAEVPQNDKIQVVRVKKELEEVTEPIAFEVVKKNEPQLVKGKEQVVQEGQEGVLLKKKEKVFEDGKLVTEQVVDEKVQSESVKKIVAVGTKNPVVVLSSSSPDVDKVSKNGVTFDYKQVINNVTLTAYAGNGSQPKTFTGTTVTEGRTIAVDPKVIPLGWWVYIDGLGFRRAEDIGSAVKGNLIDVYFDSNAYASRFGLKRGYTVYVIGPKKPTAD</sequence>
<name>A0A559K3U9_9BACL</name>
<dbReference type="PANTHER" id="PTHR39160:SF4">
    <property type="entry name" value="RESUSCITATION-PROMOTING FACTOR RPFB"/>
    <property type="match status" value="1"/>
</dbReference>
<evidence type="ECO:0000313" key="4">
    <source>
        <dbReference type="EMBL" id="TVY06813.1"/>
    </source>
</evidence>
<dbReference type="GO" id="GO:0004553">
    <property type="term" value="F:hydrolase activity, hydrolyzing O-glycosyl compounds"/>
    <property type="evidence" value="ECO:0007669"/>
    <property type="project" value="InterPro"/>
</dbReference>
<gene>
    <name evidence="4" type="ORF">FPZ49_27440</name>
</gene>
<feature type="transmembrane region" description="Helical" evidence="2">
    <location>
        <begin position="30"/>
        <end position="50"/>
    </location>
</feature>
<evidence type="ECO:0000313" key="5">
    <source>
        <dbReference type="Proteomes" id="UP000317036"/>
    </source>
</evidence>
<dbReference type="GO" id="GO:0019867">
    <property type="term" value="C:outer membrane"/>
    <property type="evidence" value="ECO:0007669"/>
    <property type="project" value="InterPro"/>
</dbReference>
<proteinExistence type="predicted"/>
<dbReference type="PROSITE" id="PS51109">
    <property type="entry name" value="G5"/>
    <property type="match status" value="1"/>
</dbReference>
<keyword evidence="2" id="KW-1133">Transmembrane helix</keyword>
<dbReference type="SMART" id="SM01208">
    <property type="entry name" value="G5"/>
    <property type="match status" value="1"/>
</dbReference>
<feature type="domain" description="G5" evidence="3">
    <location>
        <begin position="165"/>
        <end position="245"/>
    </location>
</feature>
<keyword evidence="2" id="KW-0812">Transmembrane</keyword>
<dbReference type="EMBL" id="VNJI01000048">
    <property type="protein sequence ID" value="TVY06813.1"/>
    <property type="molecule type" value="Genomic_DNA"/>
</dbReference>
<reference evidence="4 5" key="1">
    <citation type="submission" date="2019-07" db="EMBL/GenBank/DDBJ databases">
        <authorList>
            <person name="Kim J."/>
        </authorList>
    </citation>
    <scope>NUCLEOTIDE SEQUENCE [LARGE SCALE GENOMIC DNA]</scope>
    <source>
        <strain evidence="4 5">JC52</strain>
    </source>
</reference>
<dbReference type="Proteomes" id="UP000317036">
    <property type="component" value="Unassembled WGS sequence"/>
</dbReference>
<dbReference type="Gene3D" id="2.40.40.10">
    <property type="entry name" value="RlpA-like domain"/>
    <property type="match status" value="1"/>
</dbReference>
<dbReference type="AlphaFoldDB" id="A0A559K3U9"/>
<dbReference type="Gene3D" id="2.20.230.10">
    <property type="entry name" value="Resuscitation-promoting factor rpfb"/>
    <property type="match status" value="1"/>
</dbReference>
<dbReference type="OrthoDB" id="9798935at2"/>
<dbReference type="GO" id="GO:0009254">
    <property type="term" value="P:peptidoglycan turnover"/>
    <property type="evidence" value="ECO:0007669"/>
    <property type="project" value="InterPro"/>
</dbReference>
<dbReference type="InterPro" id="IPR010611">
    <property type="entry name" value="3D_dom"/>
</dbReference>
<protein>
    <submittedName>
        <fullName evidence="4">DUF348 domain-containing protein</fullName>
    </submittedName>
</protein>
<dbReference type="InterPro" id="IPR051933">
    <property type="entry name" value="Resuscitation_pf_RpfB"/>
</dbReference>
<comment type="caution">
    <text evidence="4">The sequence shown here is derived from an EMBL/GenBank/DDBJ whole genome shotgun (WGS) entry which is preliminary data.</text>
</comment>
<evidence type="ECO:0000256" key="1">
    <source>
        <dbReference type="ARBA" id="ARBA00022729"/>
    </source>
</evidence>
<dbReference type="InterPro" id="IPR036908">
    <property type="entry name" value="RlpA-like_sf"/>
</dbReference>
<dbReference type="Pfam" id="PF03990">
    <property type="entry name" value="DUF348"/>
    <property type="match status" value="2"/>
</dbReference>
<dbReference type="InterPro" id="IPR011098">
    <property type="entry name" value="G5_dom"/>
</dbReference>
<dbReference type="Pfam" id="PF06725">
    <property type="entry name" value="3D"/>
    <property type="match status" value="1"/>
</dbReference>
<keyword evidence="1" id="KW-0732">Signal</keyword>
<dbReference type="InterPro" id="IPR059180">
    <property type="entry name" value="3D_YorM"/>
</dbReference>
<dbReference type="Pfam" id="PF07501">
    <property type="entry name" value="G5"/>
    <property type="match status" value="1"/>
</dbReference>
<dbReference type="InterPro" id="IPR007137">
    <property type="entry name" value="DUF348"/>
</dbReference>
<dbReference type="CDD" id="cd14667">
    <property type="entry name" value="3D_containing_proteins"/>
    <property type="match status" value="1"/>
</dbReference>